<sequence length="310" mass="33199">MDTAATRDQRIAQLLIFVTPAMFTTNMVLARATADFIPPVALAELRWLGVVLLLLPFCGAELRRRRAALAREWRSLLILGSLGMGICGAGVYLAAATTTATNIGLLYSFSPIGIILLSRAMFGERLSVRQALGAALAFSGVLVIVLRGDPATLLHLRFTTGDLLILVAAMSWALYAVLLKRWPSAFSVNARLTAIAAAGVLVMLPFLAWELAVQGPPVFDTRTVAAVLTLIVVPGAGAYATYSYITKHLGPSRTGLTLYLSPIYTAVVAWLFLGEAFAAHHWIGAALVLPGLYLATHQPVPHTRPADEAR</sequence>
<name>A0A2L0EYK7_SORCE</name>
<evidence type="ECO:0000256" key="4">
    <source>
        <dbReference type="ARBA" id="ARBA00022989"/>
    </source>
</evidence>
<dbReference type="Pfam" id="PF00892">
    <property type="entry name" value="EamA"/>
    <property type="match status" value="2"/>
</dbReference>
<feature type="transmembrane region" description="Helical" evidence="6">
    <location>
        <begin position="256"/>
        <end position="273"/>
    </location>
</feature>
<dbReference type="InterPro" id="IPR000620">
    <property type="entry name" value="EamA_dom"/>
</dbReference>
<dbReference type="AlphaFoldDB" id="A0A2L0EYK7"/>
<feature type="transmembrane region" description="Helical" evidence="6">
    <location>
        <begin position="131"/>
        <end position="148"/>
    </location>
</feature>
<reference evidence="8 9" key="1">
    <citation type="submission" date="2015-09" db="EMBL/GenBank/DDBJ databases">
        <title>Sorangium comparison.</title>
        <authorList>
            <person name="Zaburannyi N."/>
            <person name="Bunk B."/>
            <person name="Overmann J."/>
            <person name="Mueller R."/>
        </authorList>
    </citation>
    <scope>NUCLEOTIDE SEQUENCE [LARGE SCALE GENOMIC DNA]</scope>
    <source>
        <strain evidence="8 9">So ce26</strain>
    </source>
</reference>
<dbReference type="InterPro" id="IPR037185">
    <property type="entry name" value="EmrE-like"/>
</dbReference>
<dbReference type="PANTHER" id="PTHR32322">
    <property type="entry name" value="INNER MEMBRANE TRANSPORTER"/>
    <property type="match status" value="1"/>
</dbReference>
<dbReference type="EMBL" id="CP012673">
    <property type="protein sequence ID" value="AUX44398.1"/>
    <property type="molecule type" value="Genomic_DNA"/>
</dbReference>
<keyword evidence="5 6" id="KW-0472">Membrane</keyword>
<feature type="domain" description="EamA" evidence="7">
    <location>
        <begin position="12"/>
        <end position="145"/>
    </location>
</feature>
<evidence type="ECO:0000313" key="9">
    <source>
        <dbReference type="Proteomes" id="UP000238348"/>
    </source>
</evidence>
<feature type="transmembrane region" description="Helical" evidence="6">
    <location>
        <begin position="279"/>
        <end position="296"/>
    </location>
</feature>
<evidence type="ECO:0000313" key="8">
    <source>
        <dbReference type="EMBL" id="AUX44398.1"/>
    </source>
</evidence>
<dbReference type="GO" id="GO:0016020">
    <property type="term" value="C:membrane"/>
    <property type="evidence" value="ECO:0007669"/>
    <property type="project" value="UniProtKB-SubCell"/>
</dbReference>
<feature type="transmembrane region" description="Helical" evidence="6">
    <location>
        <begin position="12"/>
        <end position="30"/>
    </location>
</feature>
<evidence type="ECO:0000256" key="3">
    <source>
        <dbReference type="ARBA" id="ARBA00022692"/>
    </source>
</evidence>
<feature type="transmembrane region" description="Helical" evidence="6">
    <location>
        <begin position="154"/>
        <end position="178"/>
    </location>
</feature>
<dbReference type="OrthoDB" id="4167046at2"/>
<feature type="transmembrane region" description="Helical" evidence="6">
    <location>
        <begin position="76"/>
        <end position="97"/>
    </location>
</feature>
<comment type="similarity">
    <text evidence="2">Belongs to the EamA transporter family.</text>
</comment>
<organism evidence="8 9">
    <name type="scientific">Sorangium cellulosum</name>
    <name type="common">Polyangium cellulosum</name>
    <dbReference type="NCBI Taxonomy" id="56"/>
    <lineage>
        <taxon>Bacteria</taxon>
        <taxon>Pseudomonadati</taxon>
        <taxon>Myxococcota</taxon>
        <taxon>Polyangia</taxon>
        <taxon>Polyangiales</taxon>
        <taxon>Polyangiaceae</taxon>
        <taxon>Sorangium</taxon>
    </lineage>
</organism>
<evidence type="ECO:0000256" key="1">
    <source>
        <dbReference type="ARBA" id="ARBA00004141"/>
    </source>
</evidence>
<feature type="transmembrane region" description="Helical" evidence="6">
    <location>
        <begin position="190"/>
        <end position="212"/>
    </location>
</feature>
<evidence type="ECO:0000256" key="5">
    <source>
        <dbReference type="ARBA" id="ARBA00023136"/>
    </source>
</evidence>
<dbReference type="InterPro" id="IPR050638">
    <property type="entry name" value="AA-Vitamin_Transporters"/>
</dbReference>
<feature type="transmembrane region" description="Helical" evidence="6">
    <location>
        <begin position="103"/>
        <end position="122"/>
    </location>
</feature>
<dbReference type="Proteomes" id="UP000238348">
    <property type="component" value="Chromosome"/>
</dbReference>
<evidence type="ECO:0000259" key="7">
    <source>
        <dbReference type="Pfam" id="PF00892"/>
    </source>
</evidence>
<proteinExistence type="inferred from homology"/>
<evidence type="ECO:0000256" key="6">
    <source>
        <dbReference type="SAM" id="Phobius"/>
    </source>
</evidence>
<comment type="subcellular location">
    <subcellularLocation>
        <location evidence="1">Membrane</location>
        <topology evidence="1">Multi-pass membrane protein</topology>
    </subcellularLocation>
</comment>
<gene>
    <name evidence="8" type="ORF">SOCE26_058620</name>
</gene>
<dbReference type="SUPFAM" id="SSF103481">
    <property type="entry name" value="Multidrug resistance efflux transporter EmrE"/>
    <property type="match status" value="2"/>
</dbReference>
<keyword evidence="3 6" id="KW-0812">Transmembrane</keyword>
<accession>A0A2L0EYK7</accession>
<feature type="domain" description="EamA" evidence="7">
    <location>
        <begin position="160"/>
        <end position="295"/>
    </location>
</feature>
<protein>
    <recommendedName>
        <fullName evidence="7">EamA domain-containing protein</fullName>
    </recommendedName>
</protein>
<evidence type="ECO:0000256" key="2">
    <source>
        <dbReference type="ARBA" id="ARBA00007362"/>
    </source>
</evidence>
<feature type="transmembrane region" description="Helical" evidence="6">
    <location>
        <begin position="224"/>
        <end position="244"/>
    </location>
</feature>
<dbReference type="PANTHER" id="PTHR32322:SF2">
    <property type="entry name" value="EAMA DOMAIN-CONTAINING PROTEIN"/>
    <property type="match status" value="1"/>
</dbReference>
<keyword evidence="4 6" id="KW-1133">Transmembrane helix</keyword>